<reference evidence="7" key="2">
    <citation type="submission" date="2025-08" db="UniProtKB">
        <authorList>
            <consortium name="RefSeq"/>
        </authorList>
    </citation>
    <scope>IDENTIFICATION</scope>
</reference>
<evidence type="ECO:0000259" key="5">
    <source>
        <dbReference type="Pfam" id="PF05729"/>
    </source>
</evidence>
<reference evidence="6" key="1">
    <citation type="submission" date="2025-05" db="UniProtKB">
        <authorList>
            <consortium name="RefSeq"/>
        </authorList>
    </citation>
    <scope>NUCLEOTIDE SEQUENCE [LARGE SCALE GENOMIC DNA]</scope>
</reference>
<gene>
    <name evidence="7" type="primary">LOC136075100</name>
</gene>
<evidence type="ECO:0000256" key="1">
    <source>
        <dbReference type="ARBA" id="ARBA00004496"/>
    </source>
</evidence>
<keyword evidence="3" id="KW-0677">Repeat</keyword>
<dbReference type="InterPro" id="IPR027417">
    <property type="entry name" value="P-loop_NTPase"/>
</dbReference>
<dbReference type="PANTHER" id="PTHR45690">
    <property type="entry name" value="NACHT, LRR AND PYD DOMAINS-CONTAINING PROTEIN 12"/>
    <property type="match status" value="1"/>
</dbReference>
<feature type="transmembrane region" description="Helical" evidence="4">
    <location>
        <begin position="230"/>
        <end position="249"/>
    </location>
</feature>
<organism evidence="6 7">
    <name type="scientific">Hydra vulgaris</name>
    <name type="common">Hydra</name>
    <name type="synonym">Hydra attenuata</name>
    <dbReference type="NCBI Taxonomy" id="6087"/>
    <lineage>
        <taxon>Eukaryota</taxon>
        <taxon>Metazoa</taxon>
        <taxon>Cnidaria</taxon>
        <taxon>Hydrozoa</taxon>
        <taxon>Hydroidolina</taxon>
        <taxon>Anthoathecata</taxon>
        <taxon>Aplanulata</taxon>
        <taxon>Hydridae</taxon>
        <taxon>Hydra</taxon>
    </lineage>
</organism>
<dbReference type="GeneID" id="136075100"/>
<dbReference type="InterPro" id="IPR007111">
    <property type="entry name" value="NACHT_NTPase"/>
</dbReference>
<dbReference type="SUPFAM" id="SSF52540">
    <property type="entry name" value="P-loop containing nucleoside triphosphate hydrolases"/>
    <property type="match status" value="1"/>
</dbReference>
<dbReference type="RefSeq" id="XP_065643437.1">
    <property type="nucleotide sequence ID" value="XM_065787365.1"/>
</dbReference>
<evidence type="ECO:0000313" key="6">
    <source>
        <dbReference type="Proteomes" id="UP001652625"/>
    </source>
</evidence>
<feature type="domain" description="NACHT" evidence="5">
    <location>
        <begin position="340"/>
        <end position="494"/>
    </location>
</feature>
<evidence type="ECO:0000313" key="7">
    <source>
        <dbReference type="RefSeq" id="XP_065643437.1"/>
    </source>
</evidence>
<keyword evidence="6" id="KW-1185">Reference proteome</keyword>
<dbReference type="Proteomes" id="UP001652625">
    <property type="component" value="Chromosome 01"/>
</dbReference>
<protein>
    <submittedName>
        <fullName evidence="7">Uncharacterized protein LOC136075100</fullName>
    </submittedName>
</protein>
<evidence type="ECO:0000256" key="3">
    <source>
        <dbReference type="ARBA" id="ARBA00022737"/>
    </source>
</evidence>
<proteinExistence type="predicted"/>
<accession>A0ABM4B3N8</accession>
<keyword evidence="2" id="KW-0963">Cytoplasm</keyword>
<comment type="subcellular location">
    <subcellularLocation>
        <location evidence="1">Cytoplasm</location>
    </subcellularLocation>
</comment>
<keyword evidence="4" id="KW-0472">Membrane</keyword>
<dbReference type="PANTHER" id="PTHR45690:SF19">
    <property type="entry name" value="NACHT, LRR AND PYD DOMAINS-CONTAINING PROTEIN 3"/>
    <property type="match status" value="1"/>
</dbReference>
<dbReference type="Pfam" id="PF05729">
    <property type="entry name" value="NACHT"/>
    <property type="match status" value="1"/>
</dbReference>
<dbReference type="InterPro" id="IPR050637">
    <property type="entry name" value="NLRP_innate_immun_reg"/>
</dbReference>
<sequence>MDANSDNPTLEETQIALRNKKRVDLYRIKDELIKFRHPKTGILMFVVLILGLAIGHFFSNSKSDLPAEIKEFCRRYRTKLQLLSVQSAYDDFTQKFCHLGYKHIDEVHFSETSHSNKIYPIKYIHSNKIYPCFRAEKDMPAELKEYCRIYGKKRQQHSVQSANDDLTYKFFDEGFFSGKVQKSILKMDKNAFAATRQQLKFLQTSVSTKLSPWFPAKEEFSYLTTFKVHLLLVAILAVLAFLIFTYSFFSTNSRKVLSRVSVELKKHYRNCYGKIDEFQPLSETPTNVDLIHKFVDLCIVDSVNAQMDNVFSAERMEFLAKQLRYTPLPYSEIFMKENSVILITGIAGIGKTWFLRKCLLDWSNNLIWKNFELVFYLECWRLNQYQNISNINELLNVFYKDVLNDFNVNNHTALFIIDGLDEFKFLNELLHSSVISNYPIVNTLADVGKYKHLVAGRVYAIDQYQSLFTEHSDKLLIQIMGFNENGINNYVENNVKGEKKEILKATVCESPIAKAMTSVPFYLSYMCKIISESNKINLNSFLTMTDLYANIFLYVLQKHIKNNKLIYEATEDNSITKYILDICKIAYDLFIENKITFTKDEIQTFFRDFEKINNLFEFIEMIEKDLNCYFQFTHLTVMEFCASVYAYNCLSCKEIVANERLKICLSMICGLDKSKNSLLKFFVKLNPSKKKEEPLFLLSILDYLSKRDDYKDLFIECFYESQSLLTDQIKPIVDKIKWWGILIKDGKTPYETSCENYFVNHYISSGRKLAWLEVKKNSLSDEEKNLCIQCSRSVCNVNFHHLINFEGWKPKDNIEWLFMHISNCIITKNDFETNFFPWINLCEGLELYLHDDIDCVDNIFKWIRGSNIKELLIEYRGKYFVTSMN</sequence>
<keyword evidence="4" id="KW-0812">Transmembrane</keyword>
<name>A0ABM4B3N8_HYDVU</name>
<dbReference type="Gene3D" id="3.40.50.300">
    <property type="entry name" value="P-loop containing nucleotide triphosphate hydrolases"/>
    <property type="match status" value="1"/>
</dbReference>
<evidence type="ECO:0000256" key="4">
    <source>
        <dbReference type="SAM" id="Phobius"/>
    </source>
</evidence>
<keyword evidence="4" id="KW-1133">Transmembrane helix</keyword>
<evidence type="ECO:0000256" key="2">
    <source>
        <dbReference type="ARBA" id="ARBA00022490"/>
    </source>
</evidence>
<feature type="transmembrane region" description="Helical" evidence="4">
    <location>
        <begin position="40"/>
        <end position="58"/>
    </location>
</feature>